<keyword evidence="3" id="KW-1185">Reference proteome</keyword>
<organism evidence="2 3">
    <name type="scientific">Christiangramia crocea</name>
    <dbReference type="NCBI Taxonomy" id="2904124"/>
    <lineage>
        <taxon>Bacteria</taxon>
        <taxon>Pseudomonadati</taxon>
        <taxon>Bacteroidota</taxon>
        <taxon>Flavobacteriia</taxon>
        <taxon>Flavobacteriales</taxon>
        <taxon>Flavobacteriaceae</taxon>
        <taxon>Christiangramia</taxon>
    </lineage>
</organism>
<dbReference type="EMBL" id="JAJSON010000007">
    <property type="protein sequence ID" value="MCG9970367.1"/>
    <property type="molecule type" value="Genomic_DNA"/>
</dbReference>
<dbReference type="RefSeq" id="WP_240095606.1">
    <property type="nucleotide sequence ID" value="NZ_JAJSON010000007.1"/>
</dbReference>
<keyword evidence="1" id="KW-0812">Transmembrane</keyword>
<evidence type="ECO:0000313" key="3">
    <source>
        <dbReference type="Proteomes" id="UP001139344"/>
    </source>
</evidence>
<reference evidence="2" key="1">
    <citation type="submission" date="2021-12" db="EMBL/GenBank/DDBJ databases">
        <title>Description of Gramella crocea sp. nov., a new bacterium isolated from activated sludge.</title>
        <authorList>
            <person name="Zhang X."/>
        </authorList>
    </citation>
    <scope>NUCLEOTIDE SEQUENCE</scope>
    <source>
        <strain evidence="2">YB25</strain>
    </source>
</reference>
<sequence>MWSDIEFLNSDWMAYIIPGSIILLVIFIWKEWKTNSGTRLFLLIGLTVISIGSLIMLALKPAVPHLISGDTVIILTKNYQQAKLDSLMAIYPKAEKINYYETGDLTDSEAAGEVFILGNGLKPYDFHKIEAENNPNFIPGEMPEGIVQLKFSQDVSIGDSIKIKGLYKKPVPGTRLVLEDFTGNSLDSVKFSETNSEKFQLNAKTTVGGNYLYNLTLKDSAESILRSDVLPITITDRSALKILILNSYPLFETKYLKEFLGREANEVSLKTRISKGRYKYEFVNTESRTLGKLTAEFLKDYNLLIIDSDYLDLLRTGETNAITEAMNTGGLGVFIQPGEDFFNGRQEIIQFNFVNDQNAVRLNFEASEKLVKHDYLFSSQETLIPIIENKGRIYAAYKLRGSGKIGSWVLDRMYQLVLNGDIQTYEYLWSRVINTLSGKKSIAVEWKIENFPVYKNEPVSFTLRTNFSKPRVQTGYNVPVPLSMDTEIPNLWSGLVYPSKTGWNHLAFTNDSLSATDYYVFEDSSWEALNNSRIREANLKRFSNRSKENFPVERLKPINQLWFFIIFLISVFFLWLIPKL</sequence>
<feature type="transmembrane region" description="Helical" evidence="1">
    <location>
        <begin position="41"/>
        <end position="59"/>
    </location>
</feature>
<evidence type="ECO:0000256" key="1">
    <source>
        <dbReference type="SAM" id="Phobius"/>
    </source>
</evidence>
<dbReference type="AlphaFoldDB" id="A0A9X2A6C4"/>
<feature type="transmembrane region" description="Helical" evidence="1">
    <location>
        <begin position="561"/>
        <end position="577"/>
    </location>
</feature>
<proteinExistence type="predicted"/>
<evidence type="ECO:0000313" key="2">
    <source>
        <dbReference type="EMBL" id="MCG9970367.1"/>
    </source>
</evidence>
<accession>A0A9X2A6C4</accession>
<name>A0A9X2A6C4_9FLAO</name>
<keyword evidence="1" id="KW-1133">Transmembrane helix</keyword>
<comment type="caution">
    <text evidence="2">The sequence shown here is derived from an EMBL/GenBank/DDBJ whole genome shotgun (WGS) entry which is preliminary data.</text>
</comment>
<feature type="transmembrane region" description="Helical" evidence="1">
    <location>
        <begin position="12"/>
        <end position="29"/>
    </location>
</feature>
<keyword evidence="1" id="KW-0472">Membrane</keyword>
<gene>
    <name evidence="2" type="ORF">LU635_01865</name>
</gene>
<protein>
    <recommendedName>
        <fullName evidence="4">Aerotolerance regulator N-terminal domain-containing protein</fullName>
    </recommendedName>
</protein>
<evidence type="ECO:0008006" key="4">
    <source>
        <dbReference type="Google" id="ProtNLM"/>
    </source>
</evidence>
<dbReference type="Proteomes" id="UP001139344">
    <property type="component" value="Unassembled WGS sequence"/>
</dbReference>